<dbReference type="InterPro" id="IPR000760">
    <property type="entry name" value="Inositol_monophosphatase-like"/>
</dbReference>
<dbReference type="PRINTS" id="PR01959">
    <property type="entry name" value="SBIMPHPHTASE"/>
</dbReference>
<dbReference type="SUPFAM" id="SSF56655">
    <property type="entry name" value="Carbohydrate phosphatase"/>
    <property type="match status" value="1"/>
</dbReference>
<dbReference type="InterPro" id="IPR033942">
    <property type="entry name" value="IMPase"/>
</dbReference>
<evidence type="ECO:0000256" key="2">
    <source>
        <dbReference type="ARBA" id="ARBA00001946"/>
    </source>
</evidence>
<dbReference type="PANTHER" id="PTHR20854:SF4">
    <property type="entry name" value="INOSITOL-1-MONOPHOSPHATASE-RELATED"/>
    <property type="match status" value="1"/>
</dbReference>
<comment type="cofactor">
    <cofactor evidence="2">
        <name>Mg(2+)</name>
        <dbReference type="ChEBI" id="CHEBI:18420"/>
    </cofactor>
</comment>
<reference evidence="7" key="1">
    <citation type="submission" date="2019-08" db="EMBL/GenBank/DDBJ databases">
        <authorList>
            <person name="Kucharzyk K."/>
            <person name="Murdoch R.W."/>
            <person name="Higgins S."/>
            <person name="Loffler F."/>
        </authorList>
    </citation>
    <scope>NUCLEOTIDE SEQUENCE</scope>
</reference>
<dbReference type="GO" id="GO:0006020">
    <property type="term" value="P:inositol metabolic process"/>
    <property type="evidence" value="ECO:0007669"/>
    <property type="project" value="TreeGrafter"/>
</dbReference>
<dbReference type="PRINTS" id="PR00377">
    <property type="entry name" value="IMPHPHTASES"/>
</dbReference>
<protein>
    <recommendedName>
        <fullName evidence="3">inositol-phosphate phosphatase</fullName>
        <ecNumber evidence="3">3.1.3.25</ecNumber>
    </recommendedName>
</protein>
<organism evidence="7">
    <name type="scientific">bioreactor metagenome</name>
    <dbReference type="NCBI Taxonomy" id="1076179"/>
    <lineage>
        <taxon>unclassified sequences</taxon>
        <taxon>metagenomes</taxon>
        <taxon>ecological metagenomes</taxon>
    </lineage>
</organism>
<sequence>MLTAAEQQAILNLVREAGTLLFNHALSRDITVKGQANFVTRCDFAVQAQLKGVLASRWPSAGFYSEEQVNQPKPTGLCWVLDPVDGTANLMSGLGQSAISLALLQNGQPVFGAVYNPFTGELFHAAAGGGAFLGDAPLSVSDVPLGDGLVAVGTSPYDRSLAGPNFALFEQLFAACADLRRIGSAALDLAYVAAGRMVGYVERNLKPWDFAAGALLVQEAGGRVCRFDGTPVHFFENTDMVASAPDSAPGLLAVTTKLPTTAALLGGQGS</sequence>
<comment type="catalytic activity">
    <reaction evidence="1">
        <text>a myo-inositol phosphate + H2O = myo-inositol + phosphate</text>
        <dbReference type="Rhea" id="RHEA:24056"/>
        <dbReference type="ChEBI" id="CHEBI:15377"/>
        <dbReference type="ChEBI" id="CHEBI:17268"/>
        <dbReference type="ChEBI" id="CHEBI:43474"/>
        <dbReference type="ChEBI" id="CHEBI:84139"/>
        <dbReference type="EC" id="3.1.3.25"/>
    </reaction>
</comment>
<dbReference type="PROSITE" id="PS00630">
    <property type="entry name" value="IMP_2"/>
    <property type="match status" value="1"/>
</dbReference>
<comment type="caution">
    <text evidence="7">The sequence shown here is derived from an EMBL/GenBank/DDBJ whole genome shotgun (WGS) entry which is preliminary data.</text>
</comment>
<dbReference type="GO" id="GO:0046872">
    <property type="term" value="F:metal ion binding"/>
    <property type="evidence" value="ECO:0007669"/>
    <property type="project" value="UniProtKB-KW"/>
</dbReference>
<evidence type="ECO:0000256" key="6">
    <source>
        <dbReference type="ARBA" id="ARBA00022842"/>
    </source>
</evidence>
<dbReference type="PANTHER" id="PTHR20854">
    <property type="entry name" value="INOSITOL MONOPHOSPHATASE"/>
    <property type="match status" value="1"/>
</dbReference>
<dbReference type="GO" id="GO:0046854">
    <property type="term" value="P:phosphatidylinositol phosphate biosynthetic process"/>
    <property type="evidence" value="ECO:0007669"/>
    <property type="project" value="InterPro"/>
</dbReference>
<proteinExistence type="predicted"/>
<dbReference type="Pfam" id="PF00459">
    <property type="entry name" value="Inositol_P"/>
    <property type="match status" value="1"/>
</dbReference>
<dbReference type="Gene3D" id="3.40.190.80">
    <property type="match status" value="1"/>
</dbReference>
<dbReference type="EMBL" id="VSSQ01015165">
    <property type="protein sequence ID" value="MPM55206.1"/>
    <property type="molecule type" value="Genomic_DNA"/>
</dbReference>
<gene>
    <name evidence="7" type="primary">suhB_14</name>
    <name evidence="7" type="ORF">SDC9_101999</name>
</gene>
<dbReference type="CDD" id="cd01639">
    <property type="entry name" value="IMPase"/>
    <property type="match status" value="1"/>
</dbReference>
<dbReference type="InterPro" id="IPR022337">
    <property type="entry name" value="Inositol_monophosphatase_SuhB"/>
</dbReference>
<evidence type="ECO:0000313" key="7">
    <source>
        <dbReference type="EMBL" id="MPM55206.1"/>
    </source>
</evidence>
<dbReference type="EC" id="3.1.3.25" evidence="3"/>
<keyword evidence="6" id="KW-0460">Magnesium</keyword>
<dbReference type="GO" id="GO:0007165">
    <property type="term" value="P:signal transduction"/>
    <property type="evidence" value="ECO:0007669"/>
    <property type="project" value="TreeGrafter"/>
</dbReference>
<evidence type="ECO:0000256" key="4">
    <source>
        <dbReference type="ARBA" id="ARBA00022723"/>
    </source>
</evidence>
<evidence type="ECO:0000256" key="1">
    <source>
        <dbReference type="ARBA" id="ARBA00001033"/>
    </source>
</evidence>
<dbReference type="GO" id="GO:0008934">
    <property type="term" value="F:inositol monophosphate 1-phosphatase activity"/>
    <property type="evidence" value="ECO:0007669"/>
    <property type="project" value="InterPro"/>
</dbReference>
<dbReference type="Gene3D" id="3.30.540.10">
    <property type="entry name" value="Fructose-1,6-Bisphosphatase, subunit A, domain 1"/>
    <property type="match status" value="1"/>
</dbReference>
<keyword evidence="4" id="KW-0479">Metal-binding</keyword>
<dbReference type="InterPro" id="IPR020550">
    <property type="entry name" value="Inositol_monophosphatase_CS"/>
</dbReference>
<dbReference type="AlphaFoldDB" id="A0A645AQM2"/>
<keyword evidence="5 7" id="KW-0378">Hydrolase</keyword>
<evidence type="ECO:0000256" key="3">
    <source>
        <dbReference type="ARBA" id="ARBA00013106"/>
    </source>
</evidence>
<accession>A0A645AQM2</accession>
<name>A0A645AQM2_9ZZZZ</name>
<evidence type="ECO:0000256" key="5">
    <source>
        <dbReference type="ARBA" id="ARBA00022801"/>
    </source>
</evidence>